<gene>
    <name evidence="3" type="ORF">PAL_GLEAN10024779</name>
</gene>
<evidence type="ECO:0000313" key="3">
    <source>
        <dbReference type="EMBL" id="ELK04428.1"/>
    </source>
</evidence>
<dbReference type="AlphaFoldDB" id="L5K1S2"/>
<organism evidence="3 4">
    <name type="scientific">Pteropus alecto</name>
    <name type="common">Black flying fox</name>
    <dbReference type="NCBI Taxonomy" id="9402"/>
    <lineage>
        <taxon>Eukaryota</taxon>
        <taxon>Metazoa</taxon>
        <taxon>Chordata</taxon>
        <taxon>Craniata</taxon>
        <taxon>Vertebrata</taxon>
        <taxon>Euteleostomi</taxon>
        <taxon>Mammalia</taxon>
        <taxon>Eutheria</taxon>
        <taxon>Laurasiatheria</taxon>
        <taxon>Chiroptera</taxon>
        <taxon>Yinpterochiroptera</taxon>
        <taxon>Pteropodoidea</taxon>
        <taxon>Pteropodidae</taxon>
        <taxon>Pteropodinae</taxon>
        <taxon>Pteropus</taxon>
    </lineage>
</organism>
<proteinExistence type="predicted"/>
<evidence type="ECO:0000256" key="2">
    <source>
        <dbReference type="SAM" id="SignalP"/>
    </source>
</evidence>
<dbReference type="PANTHER" id="PTHR47740:SF1">
    <property type="entry name" value="LCK-INTERACTING TRANSMEMBRANE ADAPTER 1"/>
    <property type="match status" value="1"/>
</dbReference>
<sequence>MGPQVPSAPSALWALGCLALLLWLWVLCTACHRYVHPLPRCHVNPGSVLRPEGAGLGQALLGPEAGAPPPLLPHGPDDPLASRKAARRQQARLQGWGMPAEAVSARLSRGQGGADRGPTSLPCPQSLLRRPHLCSLSKSDTRLHELHQGRGGCTGKPSQEARAVGGFAALHPPNPSDLCPDPTTPSPTACQHGSPVPAVS</sequence>
<dbReference type="InParanoid" id="L5K1S2"/>
<evidence type="ECO:0000256" key="1">
    <source>
        <dbReference type="SAM" id="MobiDB-lite"/>
    </source>
</evidence>
<keyword evidence="2" id="KW-0732">Signal</keyword>
<evidence type="ECO:0000313" key="4">
    <source>
        <dbReference type="Proteomes" id="UP000010552"/>
    </source>
</evidence>
<dbReference type="GO" id="GO:0019815">
    <property type="term" value="C:B cell receptor complex"/>
    <property type="evidence" value="ECO:0007669"/>
    <property type="project" value="TreeGrafter"/>
</dbReference>
<dbReference type="STRING" id="9402.L5K1S2"/>
<dbReference type="Proteomes" id="UP000010552">
    <property type="component" value="Unassembled WGS sequence"/>
</dbReference>
<dbReference type="EMBL" id="KB031072">
    <property type="protein sequence ID" value="ELK04428.1"/>
    <property type="molecule type" value="Genomic_DNA"/>
</dbReference>
<feature type="region of interest" description="Disordered" evidence="1">
    <location>
        <begin position="146"/>
        <end position="200"/>
    </location>
</feature>
<accession>L5K1S2</accession>
<feature type="region of interest" description="Disordered" evidence="1">
    <location>
        <begin position="59"/>
        <end position="99"/>
    </location>
</feature>
<keyword evidence="3" id="KW-0472">Membrane</keyword>
<protein>
    <submittedName>
        <fullName evidence="3">Lck-interacting transmembrane adapter 1</fullName>
    </submittedName>
</protein>
<reference evidence="4" key="1">
    <citation type="journal article" date="2013" name="Science">
        <title>Comparative analysis of bat genomes provides insight into the evolution of flight and immunity.</title>
        <authorList>
            <person name="Zhang G."/>
            <person name="Cowled C."/>
            <person name="Shi Z."/>
            <person name="Huang Z."/>
            <person name="Bishop-Lilly K.A."/>
            <person name="Fang X."/>
            <person name="Wynne J.W."/>
            <person name="Xiong Z."/>
            <person name="Baker M.L."/>
            <person name="Zhao W."/>
            <person name="Tachedjian M."/>
            <person name="Zhu Y."/>
            <person name="Zhou P."/>
            <person name="Jiang X."/>
            <person name="Ng J."/>
            <person name="Yang L."/>
            <person name="Wu L."/>
            <person name="Xiao J."/>
            <person name="Feng Y."/>
            <person name="Chen Y."/>
            <person name="Sun X."/>
            <person name="Zhang Y."/>
            <person name="Marsh G.A."/>
            <person name="Crameri G."/>
            <person name="Broder C.C."/>
            <person name="Frey K.G."/>
            <person name="Wang L.F."/>
            <person name="Wang J."/>
        </authorList>
    </citation>
    <scope>NUCLEOTIDE SEQUENCE [LARGE SCALE GENOMIC DNA]</scope>
</reference>
<dbReference type="InterPro" id="IPR026072">
    <property type="entry name" value="Lime1"/>
</dbReference>
<feature type="chain" id="PRO_5003968754" evidence="2">
    <location>
        <begin position="31"/>
        <end position="200"/>
    </location>
</feature>
<dbReference type="GO" id="GO:0050853">
    <property type="term" value="P:B cell receptor signaling pathway"/>
    <property type="evidence" value="ECO:0007669"/>
    <property type="project" value="InterPro"/>
</dbReference>
<dbReference type="GO" id="GO:0050852">
    <property type="term" value="P:T cell receptor signaling pathway"/>
    <property type="evidence" value="ECO:0007669"/>
    <property type="project" value="InterPro"/>
</dbReference>
<keyword evidence="3" id="KW-0812">Transmembrane</keyword>
<keyword evidence="4" id="KW-1185">Reference proteome</keyword>
<dbReference type="Pfam" id="PF15332">
    <property type="entry name" value="LIME1"/>
    <property type="match status" value="1"/>
</dbReference>
<dbReference type="GO" id="GO:0019901">
    <property type="term" value="F:protein kinase binding"/>
    <property type="evidence" value="ECO:0007669"/>
    <property type="project" value="TreeGrafter"/>
</dbReference>
<name>L5K1S2_PTEAL</name>
<feature type="signal peptide" evidence="2">
    <location>
        <begin position="1"/>
        <end position="30"/>
    </location>
</feature>
<dbReference type="PANTHER" id="PTHR47740">
    <property type="entry name" value="LCK-INTERACTING TRANSMEMBRANE ADAPTER 1, LIME1"/>
    <property type="match status" value="1"/>
</dbReference>